<dbReference type="PANTHER" id="PTHR30329">
    <property type="entry name" value="STATOR ELEMENT OF FLAGELLAR MOTOR COMPLEX"/>
    <property type="match status" value="1"/>
</dbReference>
<dbReference type="RefSeq" id="WP_346753175.1">
    <property type="nucleotide sequence ID" value="NZ_JAUJEA010000006.1"/>
</dbReference>
<proteinExistence type="predicted"/>
<accession>A0ABT8KSJ0</accession>
<dbReference type="Gene3D" id="3.30.1330.60">
    <property type="entry name" value="OmpA-like domain"/>
    <property type="match status" value="1"/>
</dbReference>
<feature type="domain" description="OmpA-like" evidence="5">
    <location>
        <begin position="173"/>
        <end position="290"/>
    </location>
</feature>
<dbReference type="PANTHER" id="PTHR30329:SF21">
    <property type="entry name" value="LIPOPROTEIN YIAD-RELATED"/>
    <property type="match status" value="1"/>
</dbReference>
<evidence type="ECO:0000256" key="4">
    <source>
        <dbReference type="PROSITE-ProRule" id="PRU00473"/>
    </source>
</evidence>
<evidence type="ECO:0000256" key="2">
    <source>
        <dbReference type="ARBA" id="ARBA00023136"/>
    </source>
</evidence>
<organism evidence="6 7">
    <name type="scientific">Splendidivirga corallicola</name>
    <dbReference type="NCBI Taxonomy" id="3051826"/>
    <lineage>
        <taxon>Bacteria</taxon>
        <taxon>Pseudomonadati</taxon>
        <taxon>Bacteroidota</taxon>
        <taxon>Cytophagia</taxon>
        <taxon>Cytophagales</taxon>
        <taxon>Splendidivirgaceae</taxon>
        <taxon>Splendidivirga</taxon>
    </lineage>
</organism>
<dbReference type="EMBL" id="JAUJEA010000006">
    <property type="protein sequence ID" value="MDN5203153.1"/>
    <property type="molecule type" value="Genomic_DNA"/>
</dbReference>
<dbReference type="Proteomes" id="UP001172082">
    <property type="component" value="Unassembled WGS sequence"/>
</dbReference>
<evidence type="ECO:0000313" key="7">
    <source>
        <dbReference type="Proteomes" id="UP001172082"/>
    </source>
</evidence>
<sequence length="290" mass="32508">MRIVVLGVIAFLLWSSVTIRYYVCNIMLLCRENAIATETTTSASAQSNEFEADHYSENFVFHWGKHIPVDTLAISEIKTNLLQKLAEDSSRRLKITGFYYGNENNQSGFDNLGLARANSIKELLKNTPYTKRVSVASVEHEKLTEPLASPFEAIDFDVTTEEMKVEEKSLIFNDFEVEELEGKIIIYFPSASVNPSMDTVLNRKLDVLVQKVMEQGKTVSVTGHADNTGTEALNNQYGMNRANTIKDMLVSKGFLPANILVSSKGDREPIADNTTVTGRKKNRRVEITIQ</sequence>
<comment type="subcellular location">
    <subcellularLocation>
        <location evidence="1">Cell outer membrane</location>
    </subcellularLocation>
</comment>
<dbReference type="SUPFAM" id="SSF103088">
    <property type="entry name" value="OmpA-like"/>
    <property type="match status" value="1"/>
</dbReference>
<dbReference type="InterPro" id="IPR036737">
    <property type="entry name" value="OmpA-like_sf"/>
</dbReference>
<evidence type="ECO:0000313" key="6">
    <source>
        <dbReference type="EMBL" id="MDN5203153.1"/>
    </source>
</evidence>
<keyword evidence="7" id="KW-1185">Reference proteome</keyword>
<dbReference type="InterPro" id="IPR050330">
    <property type="entry name" value="Bact_OuterMem_StrucFunc"/>
</dbReference>
<keyword evidence="3" id="KW-0998">Cell outer membrane</keyword>
<dbReference type="CDD" id="cd07185">
    <property type="entry name" value="OmpA_C-like"/>
    <property type="match status" value="1"/>
</dbReference>
<dbReference type="Pfam" id="PF00691">
    <property type="entry name" value="OmpA"/>
    <property type="match status" value="1"/>
</dbReference>
<dbReference type="InterPro" id="IPR006664">
    <property type="entry name" value="OMP_bac"/>
</dbReference>
<dbReference type="PRINTS" id="PR01021">
    <property type="entry name" value="OMPADOMAIN"/>
</dbReference>
<reference evidence="6" key="1">
    <citation type="submission" date="2023-06" db="EMBL/GenBank/DDBJ databases">
        <title>Genomic of Parafulvivirga corallium.</title>
        <authorList>
            <person name="Wang G."/>
        </authorList>
    </citation>
    <scope>NUCLEOTIDE SEQUENCE</scope>
    <source>
        <strain evidence="6">BMA10</strain>
    </source>
</reference>
<keyword evidence="2 4" id="KW-0472">Membrane</keyword>
<dbReference type="InterPro" id="IPR006665">
    <property type="entry name" value="OmpA-like"/>
</dbReference>
<gene>
    <name evidence="6" type="ORF">QQ008_17320</name>
</gene>
<dbReference type="PROSITE" id="PS51123">
    <property type="entry name" value="OMPA_2"/>
    <property type="match status" value="1"/>
</dbReference>
<name>A0ABT8KSJ0_9BACT</name>
<evidence type="ECO:0000256" key="3">
    <source>
        <dbReference type="ARBA" id="ARBA00023237"/>
    </source>
</evidence>
<evidence type="ECO:0000259" key="5">
    <source>
        <dbReference type="PROSITE" id="PS51123"/>
    </source>
</evidence>
<protein>
    <submittedName>
        <fullName evidence="6">OmpA family protein</fullName>
    </submittedName>
</protein>
<evidence type="ECO:0000256" key="1">
    <source>
        <dbReference type="ARBA" id="ARBA00004442"/>
    </source>
</evidence>
<comment type="caution">
    <text evidence="6">The sequence shown here is derived from an EMBL/GenBank/DDBJ whole genome shotgun (WGS) entry which is preliminary data.</text>
</comment>